<evidence type="ECO:0000259" key="2">
    <source>
        <dbReference type="Pfam" id="PF01337"/>
    </source>
</evidence>
<evidence type="ECO:0000313" key="3">
    <source>
        <dbReference type="EMBL" id="MBP0724077.1"/>
    </source>
</evidence>
<dbReference type="AlphaFoldDB" id="A0A940NHE2"/>
<dbReference type="InterPro" id="IPR000468">
    <property type="entry name" value="Barstar"/>
</dbReference>
<evidence type="ECO:0000313" key="4">
    <source>
        <dbReference type="Proteomes" id="UP000682134"/>
    </source>
</evidence>
<evidence type="ECO:0000256" key="1">
    <source>
        <dbReference type="ARBA" id="ARBA00006845"/>
    </source>
</evidence>
<dbReference type="EMBL" id="JAGIYQ010000001">
    <property type="protein sequence ID" value="MBP0724077.1"/>
    <property type="molecule type" value="Genomic_DNA"/>
</dbReference>
<dbReference type="InterPro" id="IPR035905">
    <property type="entry name" value="Barstar-like_sf"/>
</dbReference>
<accession>A0A940NHE2</accession>
<keyword evidence="4" id="KW-1185">Reference proteome</keyword>
<name>A0A940NHE2_9BACI</name>
<feature type="domain" description="Barstar (barnase inhibitor)" evidence="2">
    <location>
        <begin position="37"/>
        <end position="112"/>
    </location>
</feature>
<reference evidence="3" key="1">
    <citation type="submission" date="2021-04" db="EMBL/GenBank/DDBJ databases">
        <title>Genome seq and assembly of Bacillus sp.</title>
        <authorList>
            <person name="Chhetri G."/>
        </authorList>
    </citation>
    <scope>NUCLEOTIDE SEQUENCE</scope>
    <source>
        <strain evidence="3">RG28</strain>
    </source>
</reference>
<dbReference type="RefSeq" id="WP_209402152.1">
    <property type="nucleotide sequence ID" value="NZ_JAGIYQ010000001.1"/>
</dbReference>
<sequence length="160" mass="18779">MELWRQLLLNGSVKLFWNEEILDKYLTEISNEGFDIYTLDCSKWNSHNYHNDLAAVLEFPDYYGKNLDAFNDCLSDMTSERIGIVLEFRNYEMFAKKDKYAAHSILDIIQINAWRFLLEDENLKLIAFVHSSDPEIDFPDLGGLSAEWNPDEWLDKSRGL</sequence>
<proteinExistence type="inferred from homology"/>
<dbReference type="Gene3D" id="3.30.370.10">
    <property type="entry name" value="Barstar-like"/>
    <property type="match status" value="1"/>
</dbReference>
<protein>
    <submittedName>
        <fullName evidence="3">Barstar family protein</fullName>
    </submittedName>
</protein>
<organism evidence="3 4">
    <name type="scientific">Gottfriedia endophytica</name>
    <dbReference type="NCBI Taxonomy" id="2820819"/>
    <lineage>
        <taxon>Bacteria</taxon>
        <taxon>Bacillati</taxon>
        <taxon>Bacillota</taxon>
        <taxon>Bacilli</taxon>
        <taxon>Bacillales</taxon>
        <taxon>Bacillaceae</taxon>
        <taxon>Gottfriedia</taxon>
    </lineage>
</organism>
<dbReference type="SUPFAM" id="SSF52038">
    <property type="entry name" value="Barstar-related"/>
    <property type="match status" value="1"/>
</dbReference>
<dbReference type="Pfam" id="PF01337">
    <property type="entry name" value="Barstar"/>
    <property type="match status" value="1"/>
</dbReference>
<gene>
    <name evidence="3" type="ORF">J5Y03_02630</name>
</gene>
<dbReference type="Proteomes" id="UP000682134">
    <property type="component" value="Unassembled WGS sequence"/>
</dbReference>
<comment type="similarity">
    <text evidence="1">Belongs to the barstar family.</text>
</comment>
<comment type="caution">
    <text evidence="3">The sequence shown here is derived from an EMBL/GenBank/DDBJ whole genome shotgun (WGS) entry which is preliminary data.</text>
</comment>